<keyword evidence="1" id="KW-0472">Membrane</keyword>
<dbReference type="Proteomes" id="UP001211907">
    <property type="component" value="Unassembled WGS sequence"/>
</dbReference>
<keyword evidence="3" id="KW-1185">Reference proteome</keyword>
<reference evidence="2" key="1">
    <citation type="submission" date="2020-05" db="EMBL/GenBank/DDBJ databases">
        <title>Phylogenomic resolution of chytrid fungi.</title>
        <authorList>
            <person name="Stajich J.E."/>
            <person name="Amses K."/>
            <person name="Simmons R."/>
            <person name="Seto K."/>
            <person name="Myers J."/>
            <person name="Bonds A."/>
            <person name="Quandt C.A."/>
            <person name="Barry K."/>
            <person name="Liu P."/>
            <person name="Grigoriev I."/>
            <person name="Longcore J.E."/>
            <person name="James T.Y."/>
        </authorList>
    </citation>
    <scope>NUCLEOTIDE SEQUENCE</scope>
    <source>
        <strain evidence="2">JEL0513</strain>
    </source>
</reference>
<organism evidence="2 3">
    <name type="scientific">Physocladia obscura</name>
    <dbReference type="NCBI Taxonomy" id="109957"/>
    <lineage>
        <taxon>Eukaryota</taxon>
        <taxon>Fungi</taxon>
        <taxon>Fungi incertae sedis</taxon>
        <taxon>Chytridiomycota</taxon>
        <taxon>Chytridiomycota incertae sedis</taxon>
        <taxon>Chytridiomycetes</taxon>
        <taxon>Chytridiales</taxon>
        <taxon>Chytriomycetaceae</taxon>
        <taxon>Physocladia</taxon>
    </lineage>
</organism>
<name>A0AAD5STJ7_9FUNG</name>
<dbReference type="AlphaFoldDB" id="A0AAD5STJ7"/>
<gene>
    <name evidence="2" type="ORF">HK100_003924</name>
</gene>
<feature type="transmembrane region" description="Helical" evidence="1">
    <location>
        <begin position="21"/>
        <end position="44"/>
    </location>
</feature>
<evidence type="ECO:0000256" key="1">
    <source>
        <dbReference type="SAM" id="Phobius"/>
    </source>
</evidence>
<feature type="non-terminal residue" evidence="2">
    <location>
        <position position="51"/>
    </location>
</feature>
<sequence length="51" mass="5800">MTMTHMDMTERREMHHMGMTMDMATIITTITTVDIIPMAMMTAMDMAMVAS</sequence>
<accession>A0AAD5STJ7</accession>
<comment type="caution">
    <text evidence="2">The sequence shown here is derived from an EMBL/GenBank/DDBJ whole genome shotgun (WGS) entry which is preliminary data.</text>
</comment>
<keyword evidence="1" id="KW-0812">Transmembrane</keyword>
<evidence type="ECO:0000313" key="3">
    <source>
        <dbReference type="Proteomes" id="UP001211907"/>
    </source>
</evidence>
<proteinExistence type="predicted"/>
<dbReference type="EMBL" id="JADGJH010002012">
    <property type="protein sequence ID" value="KAJ3105246.1"/>
    <property type="molecule type" value="Genomic_DNA"/>
</dbReference>
<evidence type="ECO:0000313" key="2">
    <source>
        <dbReference type="EMBL" id="KAJ3105246.1"/>
    </source>
</evidence>
<protein>
    <submittedName>
        <fullName evidence="2">Uncharacterized protein</fullName>
    </submittedName>
</protein>
<keyword evidence="1" id="KW-1133">Transmembrane helix</keyword>